<evidence type="ECO:0000313" key="1">
    <source>
        <dbReference type="EMBL" id="AES70368.1"/>
    </source>
</evidence>
<sequence length="51" mass="5833">MLERASILTDVFRKLLALEFCNVLSEPQNDGFGLCAVKKSIQFRTILDHNH</sequence>
<reference evidence="1 3" key="1">
    <citation type="journal article" date="2011" name="Nature">
        <title>The Medicago genome provides insight into the evolution of rhizobial symbioses.</title>
        <authorList>
            <person name="Young N.D."/>
            <person name="Debelle F."/>
            <person name="Oldroyd G.E."/>
            <person name="Geurts R."/>
            <person name="Cannon S.B."/>
            <person name="Udvardi M.K."/>
            <person name="Benedito V.A."/>
            <person name="Mayer K.F."/>
            <person name="Gouzy J."/>
            <person name="Schoof H."/>
            <person name="Van de Peer Y."/>
            <person name="Proost S."/>
            <person name="Cook D.R."/>
            <person name="Meyers B.C."/>
            <person name="Spannagl M."/>
            <person name="Cheung F."/>
            <person name="De Mita S."/>
            <person name="Krishnakumar V."/>
            <person name="Gundlach H."/>
            <person name="Zhou S."/>
            <person name="Mudge J."/>
            <person name="Bharti A.K."/>
            <person name="Murray J.D."/>
            <person name="Naoumkina M.A."/>
            <person name="Rosen B."/>
            <person name="Silverstein K.A."/>
            <person name="Tang H."/>
            <person name="Rombauts S."/>
            <person name="Zhao P.X."/>
            <person name="Zhou P."/>
            <person name="Barbe V."/>
            <person name="Bardou P."/>
            <person name="Bechner M."/>
            <person name="Bellec A."/>
            <person name="Berger A."/>
            <person name="Berges H."/>
            <person name="Bidwell S."/>
            <person name="Bisseling T."/>
            <person name="Choisne N."/>
            <person name="Couloux A."/>
            <person name="Denny R."/>
            <person name="Deshpande S."/>
            <person name="Dai X."/>
            <person name="Doyle J.J."/>
            <person name="Dudez A.M."/>
            <person name="Farmer A.D."/>
            <person name="Fouteau S."/>
            <person name="Franken C."/>
            <person name="Gibelin C."/>
            <person name="Gish J."/>
            <person name="Goldstein S."/>
            <person name="Gonzalez A.J."/>
            <person name="Green P.J."/>
            <person name="Hallab A."/>
            <person name="Hartog M."/>
            <person name="Hua A."/>
            <person name="Humphray S.J."/>
            <person name="Jeong D.H."/>
            <person name="Jing Y."/>
            <person name="Jocker A."/>
            <person name="Kenton S.M."/>
            <person name="Kim D.J."/>
            <person name="Klee K."/>
            <person name="Lai H."/>
            <person name="Lang C."/>
            <person name="Lin S."/>
            <person name="Macmil S.L."/>
            <person name="Magdelenat G."/>
            <person name="Matthews L."/>
            <person name="McCorrison J."/>
            <person name="Monaghan E.L."/>
            <person name="Mun J.H."/>
            <person name="Najar F.Z."/>
            <person name="Nicholson C."/>
            <person name="Noirot C."/>
            <person name="O'Bleness M."/>
            <person name="Paule C.R."/>
            <person name="Poulain J."/>
            <person name="Prion F."/>
            <person name="Qin B."/>
            <person name="Qu C."/>
            <person name="Retzel E.F."/>
            <person name="Riddle C."/>
            <person name="Sallet E."/>
            <person name="Samain S."/>
            <person name="Samson N."/>
            <person name="Sanders I."/>
            <person name="Saurat O."/>
            <person name="Scarpelli C."/>
            <person name="Schiex T."/>
            <person name="Segurens B."/>
            <person name="Severin A.J."/>
            <person name="Sherrier D.J."/>
            <person name="Shi R."/>
            <person name="Sims S."/>
            <person name="Singer S.R."/>
            <person name="Sinharoy S."/>
            <person name="Sterck L."/>
            <person name="Viollet A."/>
            <person name="Wang B.B."/>
            <person name="Wang K."/>
            <person name="Wang M."/>
            <person name="Wang X."/>
            <person name="Warfsmann J."/>
            <person name="Weissenbach J."/>
            <person name="White D.D."/>
            <person name="White J.D."/>
            <person name="Wiley G.B."/>
            <person name="Wincker P."/>
            <person name="Xing Y."/>
            <person name="Yang L."/>
            <person name="Yao Z."/>
            <person name="Ying F."/>
            <person name="Zhai J."/>
            <person name="Zhou L."/>
            <person name="Zuber A."/>
            <person name="Denarie J."/>
            <person name="Dixon R.A."/>
            <person name="May G.D."/>
            <person name="Schwartz D.C."/>
            <person name="Rogers J."/>
            <person name="Quetier F."/>
            <person name="Town C.D."/>
            <person name="Roe B.A."/>
        </authorList>
    </citation>
    <scope>NUCLEOTIDE SEQUENCE [LARGE SCALE GENOMIC DNA]</scope>
    <source>
        <strain evidence="1">A17</strain>
        <strain evidence="2 3">cv. Jemalong A17</strain>
    </source>
</reference>
<proteinExistence type="predicted"/>
<dbReference type="HOGENOM" id="CLU_3109405_0_0_1"/>
<protein>
    <submittedName>
        <fullName evidence="1 2">Uncharacterized protein</fullName>
    </submittedName>
</protein>
<dbReference type="AlphaFoldDB" id="G7IY26"/>
<dbReference type="Proteomes" id="UP000002051">
    <property type="component" value="Chromosome 3"/>
</dbReference>
<gene>
    <name evidence="1" type="ordered locus">MTR_3g052320</name>
</gene>
<dbReference type="EnsemblPlants" id="AES70368">
    <property type="protein sequence ID" value="AES70368"/>
    <property type="gene ID" value="MTR_3g052320"/>
</dbReference>
<accession>G7IY26</accession>
<dbReference type="PaxDb" id="3880-AES70368"/>
<dbReference type="EMBL" id="CM001219">
    <property type="protein sequence ID" value="AES70368.1"/>
    <property type="molecule type" value="Genomic_DNA"/>
</dbReference>
<organism evidence="1 3">
    <name type="scientific">Medicago truncatula</name>
    <name type="common">Barrel medic</name>
    <name type="synonym">Medicago tribuloides</name>
    <dbReference type="NCBI Taxonomy" id="3880"/>
    <lineage>
        <taxon>Eukaryota</taxon>
        <taxon>Viridiplantae</taxon>
        <taxon>Streptophyta</taxon>
        <taxon>Embryophyta</taxon>
        <taxon>Tracheophyta</taxon>
        <taxon>Spermatophyta</taxon>
        <taxon>Magnoliopsida</taxon>
        <taxon>eudicotyledons</taxon>
        <taxon>Gunneridae</taxon>
        <taxon>Pentapetalae</taxon>
        <taxon>rosids</taxon>
        <taxon>fabids</taxon>
        <taxon>Fabales</taxon>
        <taxon>Fabaceae</taxon>
        <taxon>Papilionoideae</taxon>
        <taxon>50 kb inversion clade</taxon>
        <taxon>NPAAA clade</taxon>
        <taxon>Hologalegina</taxon>
        <taxon>IRL clade</taxon>
        <taxon>Trifolieae</taxon>
        <taxon>Medicago</taxon>
    </lineage>
</organism>
<reference evidence="2" key="3">
    <citation type="submission" date="2015-04" db="UniProtKB">
        <authorList>
            <consortium name="EnsemblPlants"/>
        </authorList>
    </citation>
    <scope>IDENTIFICATION</scope>
    <source>
        <strain evidence="2">cv. Jemalong A17</strain>
    </source>
</reference>
<name>G7IY26_MEDTR</name>
<evidence type="ECO:0000313" key="2">
    <source>
        <dbReference type="EnsemblPlants" id="AES70368"/>
    </source>
</evidence>
<reference evidence="1 3" key="2">
    <citation type="journal article" date="2014" name="BMC Genomics">
        <title>An improved genome release (version Mt4.0) for the model legume Medicago truncatula.</title>
        <authorList>
            <person name="Tang H."/>
            <person name="Krishnakumar V."/>
            <person name="Bidwell S."/>
            <person name="Rosen B."/>
            <person name="Chan A."/>
            <person name="Zhou S."/>
            <person name="Gentzbittel L."/>
            <person name="Childs K.L."/>
            <person name="Yandell M."/>
            <person name="Gundlach H."/>
            <person name="Mayer K.F."/>
            <person name="Schwartz D.C."/>
            <person name="Town C.D."/>
        </authorList>
    </citation>
    <scope>GENOME REANNOTATION</scope>
    <source>
        <strain evidence="2 3">cv. Jemalong A17</strain>
    </source>
</reference>
<evidence type="ECO:0000313" key="3">
    <source>
        <dbReference type="Proteomes" id="UP000002051"/>
    </source>
</evidence>
<keyword evidence="3" id="KW-1185">Reference proteome</keyword>